<dbReference type="Proteomes" id="UP001054252">
    <property type="component" value="Unassembled WGS sequence"/>
</dbReference>
<dbReference type="AlphaFoldDB" id="A0AAV5MC98"/>
<evidence type="ECO:0000313" key="1">
    <source>
        <dbReference type="EMBL" id="GKV47405.1"/>
    </source>
</evidence>
<sequence length="87" mass="9974">MYTWGCNTMNEDHIHSQKGSTCGSFMISSTPSKGPFPLRVSSRRQKLQNKKDTISFNKKVSLPDEKHSRTHTNSGIEILYDWNCIKL</sequence>
<organism evidence="1 2">
    <name type="scientific">Rubroshorea leprosula</name>
    <dbReference type="NCBI Taxonomy" id="152421"/>
    <lineage>
        <taxon>Eukaryota</taxon>
        <taxon>Viridiplantae</taxon>
        <taxon>Streptophyta</taxon>
        <taxon>Embryophyta</taxon>
        <taxon>Tracheophyta</taxon>
        <taxon>Spermatophyta</taxon>
        <taxon>Magnoliopsida</taxon>
        <taxon>eudicotyledons</taxon>
        <taxon>Gunneridae</taxon>
        <taxon>Pentapetalae</taxon>
        <taxon>rosids</taxon>
        <taxon>malvids</taxon>
        <taxon>Malvales</taxon>
        <taxon>Dipterocarpaceae</taxon>
        <taxon>Rubroshorea</taxon>
    </lineage>
</organism>
<keyword evidence="2" id="KW-1185">Reference proteome</keyword>
<comment type="caution">
    <text evidence="1">The sequence shown here is derived from an EMBL/GenBank/DDBJ whole genome shotgun (WGS) entry which is preliminary data.</text>
</comment>
<name>A0AAV5MC98_9ROSI</name>
<evidence type="ECO:0000313" key="2">
    <source>
        <dbReference type="Proteomes" id="UP001054252"/>
    </source>
</evidence>
<proteinExistence type="predicted"/>
<dbReference type="EMBL" id="BPVZ01000227">
    <property type="protein sequence ID" value="GKV47405.1"/>
    <property type="molecule type" value="Genomic_DNA"/>
</dbReference>
<gene>
    <name evidence="1" type="ORF">SLEP1_g54311</name>
</gene>
<reference evidence="1 2" key="1">
    <citation type="journal article" date="2021" name="Commun. Biol.">
        <title>The genome of Shorea leprosula (Dipterocarpaceae) highlights the ecological relevance of drought in aseasonal tropical rainforests.</title>
        <authorList>
            <person name="Ng K.K.S."/>
            <person name="Kobayashi M.J."/>
            <person name="Fawcett J.A."/>
            <person name="Hatakeyama M."/>
            <person name="Paape T."/>
            <person name="Ng C.H."/>
            <person name="Ang C.C."/>
            <person name="Tnah L.H."/>
            <person name="Lee C.T."/>
            <person name="Nishiyama T."/>
            <person name="Sese J."/>
            <person name="O'Brien M.J."/>
            <person name="Copetti D."/>
            <person name="Mohd Noor M.I."/>
            <person name="Ong R.C."/>
            <person name="Putra M."/>
            <person name="Sireger I.Z."/>
            <person name="Indrioko S."/>
            <person name="Kosugi Y."/>
            <person name="Izuno A."/>
            <person name="Isagi Y."/>
            <person name="Lee S.L."/>
            <person name="Shimizu K.K."/>
        </authorList>
    </citation>
    <scope>NUCLEOTIDE SEQUENCE [LARGE SCALE GENOMIC DNA]</scope>
    <source>
        <strain evidence="1">214</strain>
    </source>
</reference>
<accession>A0AAV5MC98</accession>
<protein>
    <submittedName>
        <fullName evidence="1">Uncharacterized protein</fullName>
    </submittedName>
</protein>